<evidence type="ECO:0000256" key="1">
    <source>
        <dbReference type="ARBA" id="ARBA00006484"/>
    </source>
</evidence>
<dbReference type="Pfam" id="PF13561">
    <property type="entry name" value="adh_short_C2"/>
    <property type="match status" value="1"/>
</dbReference>
<dbReference type="PANTHER" id="PTHR48107:SF16">
    <property type="entry name" value="NADPH-DEPENDENT ALDEHYDE REDUCTASE 1, CHLOROPLASTIC"/>
    <property type="match status" value="1"/>
</dbReference>
<evidence type="ECO:0000259" key="4">
    <source>
        <dbReference type="SMART" id="SM00822"/>
    </source>
</evidence>
<gene>
    <name evidence="5" type="ORF">IPV69_04155</name>
</gene>
<dbReference type="PRINTS" id="PR00081">
    <property type="entry name" value="GDHRDH"/>
</dbReference>
<dbReference type="SMART" id="SM00822">
    <property type="entry name" value="PKS_KR"/>
    <property type="match status" value="1"/>
</dbReference>
<accession>A0A7M2WYK0</accession>
<dbReference type="AlphaFoldDB" id="A0A7M2WYK0"/>
<dbReference type="RefSeq" id="WP_206293659.1">
    <property type="nucleotide sequence ID" value="NZ_CP063458.1"/>
</dbReference>
<dbReference type="FunFam" id="3.40.50.720:FF:000084">
    <property type="entry name" value="Short-chain dehydrogenase reductase"/>
    <property type="match status" value="1"/>
</dbReference>
<dbReference type="PRINTS" id="PR00080">
    <property type="entry name" value="SDRFAMILY"/>
</dbReference>
<dbReference type="InterPro" id="IPR020904">
    <property type="entry name" value="Sc_DH/Rdtase_CS"/>
</dbReference>
<dbReference type="EMBL" id="CP063458">
    <property type="protein sequence ID" value="QOV90568.1"/>
    <property type="molecule type" value="Genomic_DNA"/>
</dbReference>
<dbReference type="Gene3D" id="3.40.50.720">
    <property type="entry name" value="NAD(P)-binding Rossmann-like Domain"/>
    <property type="match status" value="1"/>
</dbReference>
<evidence type="ECO:0000313" key="5">
    <source>
        <dbReference type="EMBL" id="QOV90568.1"/>
    </source>
</evidence>
<dbReference type="InterPro" id="IPR036291">
    <property type="entry name" value="NAD(P)-bd_dom_sf"/>
</dbReference>
<sequence length="311" mass="33096">MQQDTDGNGRKISVASASTPQTQKEPSPPYSPQKLSKPGLEADMTQKPRWQAPLYKAAGKLEGKSALITGGDSGIGKAVAYLYAREGADVAIVYLPQEQVDAEEVRAAVEATGRRCLLIPGDVRTSAFCREAVERVVATFGRLDILVSNAAWQDRQDDIQDLSDEQIDRTFKTNIYAYIYLVRAAVPHMKPGSAIIATSSVAGLKGGGSLYDYSATKGAIDSFTKVLAKELVDKGIRVNNVAPGPVWSPLNPADRGLPPEEVAAFGKKTPMGRAGQPEEIAPAYVFFASDADSSFISGVVLEQSGGETMAG</sequence>
<name>A0A7M2WYK0_9BACT</name>
<feature type="domain" description="Ketoreductase" evidence="4">
    <location>
        <begin position="64"/>
        <end position="244"/>
    </location>
</feature>
<keyword evidence="6" id="KW-1185">Reference proteome</keyword>
<evidence type="ECO:0000313" key="6">
    <source>
        <dbReference type="Proteomes" id="UP000593765"/>
    </source>
</evidence>
<evidence type="ECO:0000256" key="2">
    <source>
        <dbReference type="ARBA" id="ARBA00023002"/>
    </source>
</evidence>
<dbReference type="PANTHER" id="PTHR48107">
    <property type="entry name" value="NADPH-DEPENDENT ALDEHYDE REDUCTASE-LIKE PROTEIN, CHLOROPLASTIC-RELATED"/>
    <property type="match status" value="1"/>
</dbReference>
<dbReference type="PROSITE" id="PS00061">
    <property type="entry name" value="ADH_SHORT"/>
    <property type="match status" value="1"/>
</dbReference>
<dbReference type="GO" id="GO:0016614">
    <property type="term" value="F:oxidoreductase activity, acting on CH-OH group of donors"/>
    <property type="evidence" value="ECO:0007669"/>
    <property type="project" value="UniProtKB-ARBA"/>
</dbReference>
<feature type="compositionally biased region" description="Polar residues" evidence="3">
    <location>
        <begin position="15"/>
        <end position="25"/>
    </location>
</feature>
<feature type="region of interest" description="Disordered" evidence="3">
    <location>
        <begin position="1"/>
        <end position="41"/>
    </location>
</feature>
<dbReference type="KEGG" id="hbs:IPV69_04155"/>
<dbReference type="Proteomes" id="UP000593765">
    <property type="component" value="Chromosome"/>
</dbReference>
<dbReference type="InterPro" id="IPR057326">
    <property type="entry name" value="KR_dom"/>
</dbReference>
<evidence type="ECO:0000256" key="3">
    <source>
        <dbReference type="SAM" id="MobiDB-lite"/>
    </source>
</evidence>
<proteinExistence type="inferred from homology"/>
<dbReference type="InterPro" id="IPR002347">
    <property type="entry name" value="SDR_fam"/>
</dbReference>
<protein>
    <submittedName>
        <fullName evidence="5">SDR family oxidoreductase</fullName>
    </submittedName>
</protein>
<dbReference type="SUPFAM" id="SSF51735">
    <property type="entry name" value="NAD(P)-binding Rossmann-fold domains"/>
    <property type="match status" value="1"/>
</dbReference>
<keyword evidence="2" id="KW-0560">Oxidoreductase</keyword>
<comment type="similarity">
    <text evidence="1">Belongs to the short-chain dehydrogenases/reductases (SDR) family.</text>
</comment>
<organism evidence="5 6">
    <name type="scientific">Humisphaera borealis</name>
    <dbReference type="NCBI Taxonomy" id="2807512"/>
    <lineage>
        <taxon>Bacteria</taxon>
        <taxon>Pseudomonadati</taxon>
        <taxon>Planctomycetota</taxon>
        <taxon>Phycisphaerae</taxon>
        <taxon>Tepidisphaerales</taxon>
        <taxon>Tepidisphaeraceae</taxon>
        <taxon>Humisphaera</taxon>
    </lineage>
</organism>
<reference evidence="5 6" key="1">
    <citation type="submission" date="2020-10" db="EMBL/GenBank/DDBJ databases">
        <title>Wide distribution of Phycisphaera-like planctomycetes from WD2101 soil group in peatlands and genome analysis of the first cultivated representative.</title>
        <authorList>
            <person name="Dedysh S.N."/>
            <person name="Beletsky A.V."/>
            <person name="Ivanova A."/>
            <person name="Kulichevskaya I.S."/>
            <person name="Suzina N.E."/>
            <person name="Philippov D.A."/>
            <person name="Rakitin A.L."/>
            <person name="Mardanov A.V."/>
            <person name="Ravin N.V."/>
        </authorList>
    </citation>
    <scope>NUCLEOTIDE SEQUENCE [LARGE SCALE GENOMIC DNA]</scope>
    <source>
        <strain evidence="5 6">M1803</strain>
    </source>
</reference>